<keyword evidence="1" id="KW-1133">Transmembrane helix</keyword>
<keyword evidence="3" id="KW-1185">Reference proteome</keyword>
<keyword evidence="1" id="KW-0812">Transmembrane</keyword>
<sequence length="233" mass="25964">MFQGVCFGFSDITFVFLLLLSVTGSLLMDHRRDTEDDQGRNKAILEMLHINKVSASHHAKPHPYMREIYQQLDSLEAQDFGGSDGTVVQSFRSVVGPHHAPSGWIWFNASGLNPSMLAAELVMYRKTLHPNPISITVALHSASAFKGTLVENPALEERQVTLDQQSSSGYDVFDVSAVMPLKAHEVVGFQLRYMDETGSLVLHEALTQSLYCLKRGSLREPLLVLYQSHPLHS</sequence>
<evidence type="ECO:0000256" key="1">
    <source>
        <dbReference type="SAM" id="Phobius"/>
    </source>
</evidence>
<evidence type="ECO:0008006" key="4">
    <source>
        <dbReference type="Google" id="ProtNLM"/>
    </source>
</evidence>
<evidence type="ECO:0000313" key="2">
    <source>
        <dbReference type="Ensembl" id="ENSGACP00000064173.1"/>
    </source>
</evidence>
<accession>A0AAQ4RNM6</accession>
<dbReference type="RefSeq" id="XP_040035859.1">
    <property type="nucleotide sequence ID" value="XM_040179925.1"/>
</dbReference>
<dbReference type="AlphaFoldDB" id="A0AAQ4RNM6"/>
<name>A0AAQ4RNM6_GASAC</name>
<feature type="transmembrane region" description="Helical" evidence="1">
    <location>
        <begin position="12"/>
        <end position="28"/>
    </location>
</feature>
<dbReference type="Proteomes" id="UP000007635">
    <property type="component" value="Chromosome VII"/>
</dbReference>
<organism evidence="2 3">
    <name type="scientific">Gasterosteus aculeatus aculeatus</name>
    <name type="common">three-spined stickleback</name>
    <dbReference type="NCBI Taxonomy" id="481459"/>
    <lineage>
        <taxon>Eukaryota</taxon>
        <taxon>Metazoa</taxon>
        <taxon>Chordata</taxon>
        <taxon>Craniata</taxon>
        <taxon>Vertebrata</taxon>
        <taxon>Euteleostomi</taxon>
        <taxon>Actinopterygii</taxon>
        <taxon>Neopterygii</taxon>
        <taxon>Teleostei</taxon>
        <taxon>Neoteleostei</taxon>
        <taxon>Acanthomorphata</taxon>
        <taxon>Eupercaria</taxon>
        <taxon>Perciformes</taxon>
        <taxon>Cottioidei</taxon>
        <taxon>Gasterosteales</taxon>
        <taxon>Gasterosteidae</taxon>
        <taxon>Gasterosteus</taxon>
    </lineage>
</organism>
<reference evidence="2" key="2">
    <citation type="submission" date="2025-08" db="UniProtKB">
        <authorList>
            <consortium name="Ensembl"/>
        </authorList>
    </citation>
    <scope>IDENTIFICATION</scope>
</reference>
<evidence type="ECO:0000313" key="3">
    <source>
        <dbReference type="Proteomes" id="UP000007635"/>
    </source>
</evidence>
<reference evidence="2 3" key="1">
    <citation type="journal article" date="2021" name="G3 (Bethesda)">
        <title>Improved contiguity of the threespine stickleback genome using long-read sequencing.</title>
        <authorList>
            <person name="Nath S."/>
            <person name="Shaw D.E."/>
            <person name="White M.A."/>
        </authorList>
    </citation>
    <scope>NUCLEOTIDE SEQUENCE [LARGE SCALE GENOMIC DNA]</scope>
    <source>
        <strain evidence="2 3">Lake Benthic</strain>
    </source>
</reference>
<dbReference type="GeneTree" id="ENSGT00990000203893"/>
<dbReference type="GeneID" id="120821424"/>
<reference evidence="2" key="3">
    <citation type="submission" date="2025-09" db="UniProtKB">
        <authorList>
            <consortium name="Ensembl"/>
        </authorList>
    </citation>
    <scope>IDENTIFICATION</scope>
</reference>
<proteinExistence type="predicted"/>
<protein>
    <recommendedName>
        <fullName evidence="4">TGF-beta propeptide domain-containing protein</fullName>
    </recommendedName>
</protein>
<dbReference type="KEGG" id="gat:120821424"/>
<dbReference type="Ensembl" id="ENSGACT00000038395.1">
    <property type="protein sequence ID" value="ENSGACP00000064173.1"/>
    <property type="gene ID" value="ENSGACG00000024983.1"/>
</dbReference>
<keyword evidence="1" id="KW-0472">Membrane</keyword>